<keyword evidence="2" id="KW-1185">Reference proteome</keyword>
<name>A0AAD3HDP0_9STRA</name>
<proteinExistence type="predicted"/>
<evidence type="ECO:0000313" key="2">
    <source>
        <dbReference type="Proteomes" id="UP001054902"/>
    </source>
</evidence>
<reference evidence="1 2" key="1">
    <citation type="journal article" date="2021" name="Sci. Rep.">
        <title>The genome of the diatom Chaetoceros tenuissimus carries an ancient integrated fragment of an extant virus.</title>
        <authorList>
            <person name="Hongo Y."/>
            <person name="Kimura K."/>
            <person name="Takaki Y."/>
            <person name="Yoshida Y."/>
            <person name="Baba S."/>
            <person name="Kobayashi G."/>
            <person name="Nagasaki K."/>
            <person name="Hano T."/>
            <person name="Tomaru Y."/>
        </authorList>
    </citation>
    <scope>NUCLEOTIDE SEQUENCE [LARGE SCALE GENOMIC DNA]</scope>
    <source>
        <strain evidence="1 2">NIES-3715</strain>
    </source>
</reference>
<accession>A0AAD3HDP0</accession>
<dbReference type="AlphaFoldDB" id="A0AAD3HDP0"/>
<sequence length="546" mass="62390">MASFGNLSIHIQSIIADSLTNISSVHSNANSPSQHVRKEGWTEIYGNKDLQAKQKKLENHQTETVHDASNIQLIQYRCDWSTQLLLRIQQIPHTLINTGYVSNHSTGAFPQYKDLKNQIVVGNQDILSHLFEKYYKSENTSEEILISNLLDKQNYILKAMRYGDEVAWETVYKPQCIRASILHKDYREMDLLDFYLEQVKEEELYIKGNWSMLAWFQSYAERVVHLKQIKLGRWGMSGCGTTASLSNKPLFSIEKKNRTENDENATSTHNKCDFNLDHAIALSQEGYGVLDSILAKNNTSSKMPMTLLGTKELGIVDILLFGHLAEALCDIHLVTILAEYENLILFFQQTYQQYFSKEYLQQVVLNDKHSSDAMTDNDAIKTKHAWIRRNDLINAMNQFNQLPMNYHCGSRLFKNRVSHGEGYQDAIKIMQQVALHCHDLKEVLKDMSLQREKEAKIYGKQNGVSSKGVGHMLRKVLMGGDLKADAKDEVKISDEDSDDDEQDDMMKKNKQYMKKMLKEAKKNDELWISGVIGATIIGLMATSGGQ</sequence>
<organism evidence="1 2">
    <name type="scientific">Chaetoceros tenuissimus</name>
    <dbReference type="NCBI Taxonomy" id="426638"/>
    <lineage>
        <taxon>Eukaryota</taxon>
        <taxon>Sar</taxon>
        <taxon>Stramenopiles</taxon>
        <taxon>Ochrophyta</taxon>
        <taxon>Bacillariophyta</taxon>
        <taxon>Coscinodiscophyceae</taxon>
        <taxon>Chaetocerotophycidae</taxon>
        <taxon>Chaetocerotales</taxon>
        <taxon>Chaetocerotaceae</taxon>
        <taxon>Chaetoceros</taxon>
    </lineage>
</organism>
<gene>
    <name evidence="1" type="ORF">CTEN210_15699</name>
</gene>
<comment type="caution">
    <text evidence="1">The sequence shown here is derived from an EMBL/GenBank/DDBJ whole genome shotgun (WGS) entry which is preliminary data.</text>
</comment>
<protein>
    <submittedName>
        <fullName evidence="1">Uncharacterized protein</fullName>
    </submittedName>
</protein>
<dbReference type="EMBL" id="BLLK01000062">
    <property type="protein sequence ID" value="GFH59223.1"/>
    <property type="molecule type" value="Genomic_DNA"/>
</dbReference>
<dbReference type="Proteomes" id="UP001054902">
    <property type="component" value="Unassembled WGS sequence"/>
</dbReference>
<evidence type="ECO:0000313" key="1">
    <source>
        <dbReference type="EMBL" id="GFH59223.1"/>
    </source>
</evidence>